<keyword evidence="2" id="KW-0067">ATP-binding</keyword>
<dbReference type="InterPro" id="IPR025669">
    <property type="entry name" value="AAA_dom"/>
</dbReference>
<protein>
    <submittedName>
        <fullName evidence="5">Site-determining protein</fullName>
    </submittedName>
</protein>
<dbReference type="Pfam" id="PF13614">
    <property type="entry name" value="AAA_31"/>
    <property type="match status" value="1"/>
</dbReference>
<accession>A0A5K7Z0P1</accession>
<dbReference type="EMBL" id="AP021875">
    <property type="protein sequence ID" value="BBO73703.1"/>
    <property type="molecule type" value="Genomic_DNA"/>
</dbReference>
<dbReference type="InterPro" id="IPR033875">
    <property type="entry name" value="FlhG"/>
</dbReference>
<keyword evidence="6" id="KW-1185">Reference proteome</keyword>
<feature type="domain" description="AAA" evidence="4">
    <location>
        <begin position="35"/>
        <end position="191"/>
    </location>
</feature>
<sequence length="295" mass="32601">MSKMENSGRVISLNRKRRQNASMTKKVDMLNTQARVVAITSGKGGVGKTNIVANLGYALGKLGQRVLVFDADLGLGNLDVLLGLTPRYNLSHVIDGTKRLPDIIVNGPGNLKILPASSGIQEMTKLTFDQKVEIFNELNALLSKFDIVLIDTAAGISSNVLFFNASADEIMVVVTPEPTSITDAYALMKVLSVKYREKHFRLLVNLAKSTREASDVSRQLCLVADRFLDVSIEYFGSVLMDENVKSGVRKQKVISEMAPMTQASRNFAELAHKFMRSEPMIPRSDNRPLIWQDIV</sequence>
<organism evidence="5 6">
    <name type="scientific">Desulfosarcina widdelii</name>
    <dbReference type="NCBI Taxonomy" id="947919"/>
    <lineage>
        <taxon>Bacteria</taxon>
        <taxon>Pseudomonadati</taxon>
        <taxon>Thermodesulfobacteriota</taxon>
        <taxon>Desulfobacteria</taxon>
        <taxon>Desulfobacterales</taxon>
        <taxon>Desulfosarcinaceae</taxon>
        <taxon>Desulfosarcina</taxon>
    </lineage>
</organism>
<dbReference type="InterPro" id="IPR050625">
    <property type="entry name" value="ParA/MinD_ATPase"/>
</dbReference>
<keyword evidence="1" id="KW-0547">Nucleotide-binding</keyword>
<name>A0A5K7Z0P1_9BACT</name>
<dbReference type="PANTHER" id="PTHR43384:SF4">
    <property type="entry name" value="CELLULOSE BIOSYNTHESIS PROTEIN BCSQ-RELATED"/>
    <property type="match status" value="1"/>
</dbReference>
<dbReference type="SUPFAM" id="SSF52540">
    <property type="entry name" value="P-loop containing nucleoside triphosphate hydrolases"/>
    <property type="match status" value="1"/>
</dbReference>
<dbReference type="PANTHER" id="PTHR43384">
    <property type="entry name" value="SEPTUM SITE-DETERMINING PROTEIN MIND HOMOLOG, CHLOROPLASTIC-RELATED"/>
    <property type="match status" value="1"/>
</dbReference>
<evidence type="ECO:0000256" key="2">
    <source>
        <dbReference type="ARBA" id="ARBA00022840"/>
    </source>
</evidence>
<dbReference type="RefSeq" id="WP_155302786.1">
    <property type="nucleotide sequence ID" value="NZ_AP021875.1"/>
</dbReference>
<dbReference type="GO" id="GO:0016887">
    <property type="term" value="F:ATP hydrolysis activity"/>
    <property type="evidence" value="ECO:0007669"/>
    <property type="project" value="TreeGrafter"/>
</dbReference>
<evidence type="ECO:0000256" key="3">
    <source>
        <dbReference type="SAM" id="MobiDB-lite"/>
    </source>
</evidence>
<dbReference type="InterPro" id="IPR027417">
    <property type="entry name" value="P-loop_NTPase"/>
</dbReference>
<feature type="region of interest" description="Disordered" evidence="3">
    <location>
        <begin position="1"/>
        <end position="22"/>
    </location>
</feature>
<dbReference type="GO" id="GO:0009898">
    <property type="term" value="C:cytoplasmic side of plasma membrane"/>
    <property type="evidence" value="ECO:0007669"/>
    <property type="project" value="TreeGrafter"/>
</dbReference>
<dbReference type="Gene3D" id="3.40.50.300">
    <property type="entry name" value="P-loop containing nucleotide triphosphate hydrolases"/>
    <property type="match status" value="1"/>
</dbReference>
<dbReference type="GO" id="GO:0005829">
    <property type="term" value="C:cytosol"/>
    <property type="evidence" value="ECO:0007669"/>
    <property type="project" value="TreeGrafter"/>
</dbReference>
<evidence type="ECO:0000256" key="1">
    <source>
        <dbReference type="ARBA" id="ARBA00022741"/>
    </source>
</evidence>
<reference evidence="5 6" key="1">
    <citation type="submission" date="2019-11" db="EMBL/GenBank/DDBJ databases">
        <title>Comparative genomics of hydrocarbon-degrading Desulfosarcina strains.</title>
        <authorList>
            <person name="Watanabe M."/>
            <person name="Kojima H."/>
            <person name="Fukui M."/>
        </authorList>
    </citation>
    <scope>NUCLEOTIDE SEQUENCE [LARGE SCALE GENOMIC DNA]</scope>
    <source>
        <strain evidence="5 6">PP31</strain>
    </source>
</reference>
<dbReference type="GO" id="GO:0005524">
    <property type="term" value="F:ATP binding"/>
    <property type="evidence" value="ECO:0007669"/>
    <property type="project" value="UniProtKB-KW"/>
</dbReference>
<dbReference type="GO" id="GO:0051782">
    <property type="term" value="P:negative regulation of cell division"/>
    <property type="evidence" value="ECO:0007669"/>
    <property type="project" value="TreeGrafter"/>
</dbReference>
<dbReference type="AlphaFoldDB" id="A0A5K7Z0P1"/>
<proteinExistence type="predicted"/>
<dbReference type="InterPro" id="IPR025501">
    <property type="entry name" value="MinD_FleN"/>
</dbReference>
<dbReference type="KEGG" id="dwd:DSCW_11200"/>
<dbReference type="Proteomes" id="UP000427769">
    <property type="component" value="Chromosome"/>
</dbReference>
<dbReference type="PIRSF" id="PIRSF003092">
    <property type="entry name" value="MinD"/>
    <property type="match status" value="1"/>
</dbReference>
<evidence type="ECO:0000313" key="5">
    <source>
        <dbReference type="EMBL" id="BBO73703.1"/>
    </source>
</evidence>
<evidence type="ECO:0000313" key="6">
    <source>
        <dbReference type="Proteomes" id="UP000427769"/>
    </source>
</evidence>
<dbReference type="OrthoDB" id="9773088at2"/>
<dbReference type="CDD" id="cd02038">
    <property type="entry name" value="FlhG-like"/>
    <property type="match status" value="1"/>
</dbReference>
<gene>
    <name evidence="5" type="primary">flhG</name>
    <name evidence="5" type="ORF">DSCW_11200</name>
</gene>
<evidence type="ECO:0000259" key="4">
    <source>
        <dbReference type="Pfam" id="PF13614"/>
    </source>
</evidence>